<reference evidence="1 2" key="1">
    <citation type="submission" date="2020-10" db="EMBL/GenBank/DDBJ databases">
        <title>Sequencing the genomes of 1000 actinobacteria strains.</title>
        <authorList>
            <person name="Klenk H.-P."/>
        </authorList>
    </citation>
    <scope>NUCLEOTIDE SEQUENCE [LARGE SCALE GENOMIC DNA]</scope>
    <source>
        <strain evidence="1 2">DSM 46744</strain>
    </source>
</reference>
<dbReference type="InterPro" id="IPR009499">
    <property type="entry name" value="AllG-like"/>
</dbReference>
<dbReference type="Pfam" id="PF06545">
    <property type="entry name" value="AllG"/>
    <property type="match status" value="1"/>
</dbReference>
<gene>
    <name evidence="1" type="ORF">H4W34_006835</name>
</gene>
<dbReference type="EMBL" id="JADBDZ010000001">
    <property type="protein sequence ID" value="MBE1537002.1"/>
    <property type="molecule type" value="Genomic_DNA"/>
</dbReference>
<dbReference type="Proteomes" id="UP000627838">
    <property type="component" value="Unassembled WGS sequence"/>
</dbReference>
<dbReference type="RefSeq" id="WP_192762945.1">
    <property type="nucleotide sequence ID" value="NZ_JADBDZ010000001.1"/>
</dbReference>
<organism evidence="1 2">
    <name type="scientific">Actinomadura algeriensis</name>
    <dbReference type="NCBI Taxonomy" id="1679523"/>
    <lineage>
        <taxon>Bacteria</taxon>
        <taxon>Bacillati</taxon>
        <taxon>Actinomycetota</taxon>
        <taxon>Actinomycetes</taxon>
        <taxon>Streptosporangiales</taxon>
        <taxon>Thermomonosporaceae</taxon>
        <taxon>Actinomadura</taxon>
    </lineage>
</organism>
<evidence type="ECO:0000313" key="2">
    <source>
        <dbReference type="Proteomes" id="UP000627838"/>
    </source>
</evidence>
<dbReference type="InterPro" id="IPR024033">
    <property type="entry name" value="OXTCase_su_AllG_h-dom"/>
</dbReference>
<dbReference type="Gene3D" id="1.10.10.660">
    <property type="entry name" value="conserved protein of unknown function from Enterococcus faecalis V583"/>
    <property type="match status" value="1"/>
</dbReference>
<dbReference type="Gene3D" id="3.90.1710.10">
    <property type="entry name" value="Enterococcus faecalis V583 domain"/>
    <property type="match status" value="1"/>
</dbReference>
<evidence type="ECO:0000313" key="1">
    <source>
        <dbReference type="EMBL" id="MBE1537002.1"/>
    </source>
</evidence>
<sequence>MPDRTVERRSTANDTAVRAMAGTDPVLTDVAAALDVLPGMTPSTILTSGAPLEWPQYTGGQRRAILGAAIYEGLASSVEEADRLLHEGKIRVRPCHDHACVGSVTGVTSASMPVWVVSDAGSGSRGHCLLYEGGDRQRLTYGVWNQKVHDRLVWIREVLAPQLSSALRSVGGVRVTPIVRRALGMGDDLHSRNTAATAVLFQQLFGPVLDANGPGSATRDVLAFLSQNDLFFLHVGMATAKCIADTAAGTPHSSIVTAMALSEKEFAIRVAGTGDRWFRAELPELKAKLFEGITADDIAFMGGESLITETVGLGGLAAAAAFSLQDYSGGSPRHMIRTTEAMYGITHVEHPLWKIPYLEFRGVPFGIDAARVASTGVTPSIHMGAALREGGHAGAGLLIAPEQPFREAVAALSGTAQKA</sequence>
<protein>
    <recommendedName>
        <fullName evidence="3">YahG/YlbE-like protein</fullName>
    </recommendedName>
</protein>
<accession>A0ABR9K2F9</accession>
<name>A0ABR9K2F9_9ACTN</name>
<proteinExistence type="predicted"/>
<evidence type="ECO:0008006" key="3">
    <source>
        <dbReference type="Google" id="ProtNLM"/>
    </source>
</evidence>
<dbReference type="Gene3D" id="3.90.1700.10">
    <property type="entry name" value="v583 domain like"/>
    <property type="match status" value="1"/>
</dbReference>
<comment type="caution">
    <text evidence="1">The sequence shown here is derived from an EMBL/GenBank/DDBJ whole genome shotgun (WGS) entry which is preliminary data.</text>
</comment>
<keyword evidence="2" id="KW-1185">Reference proteome</keyword>